<proteinExistence type="predicted"/>
<reference evidence="1 2" key="1">
    <citation type="submission" date="2018-12" db="EMBL/GenBank/DDBJ databases">
        <title>The whole draft genome of Aquabacterium sp. SJQ9.</title>
        <authorList>
            <person name="Sun L."/>
            <person name="Gao X."/>
            <person name="Chen W."/>
            <person name="Huang K."/>
        </authorList>
    </citation>
    <scope>NUCLEOTIDE SEQUENCE [LARGE SCALE GENOMIC DNA]</scope>
    <source>
        <strain evidence="1 2">SJQ9</strain>
    </source>
</reference>
<dbReference type="EMBL" id="RSED01000041">
    <property type="protein sequence ID" value="RRR99924.1"/>
    <property type="molecule type" value="Genomic_DNA"/>
</dbReference>
<evidence type="ECO:0000313" key="2">
    <source>
        <dbReference type="Proteomes" id="UP000269265"/>
    </source>
</evidence>
<keyword evidence="2" id="KW-1185">Reference proteome</keyword>
<organism evidence="1 2">
    <name type="scientific">Aquabacterium soli</name>
    <dbReference type="NCBI Taxonomy" id="2493092"/>
    <lineage>
        <taxon>Bacteria</taxon>
        <taxon>Pseudomonadati</taxon>
        <taxon>Pseudomonadota</taxon>
        <taxon>Betaproteobacteria</taxon>
        <taxon>Burkholderiales</taxon>
        <taxon>Aquabacterium</taxon>
    </lineage>
</organism>
<evidence type="ECO:0000313" key="1">
    <source>
        <dbReference type="EMBL" id="RRR99924.1"/>
    </source>
</evidence>
<protein>
    <submittedName>
        <fullName evidence="1">Uncharacterized protein</fullName>
    </submittedName>
</protein>
<gene>
    <name evidence="1" type="ORF">EIP75_23505</name>
</gene>
<name>A0A3R8RZE0_9BURK</name>
<dbReference type="AlphaFoldDB" id="A0A3R8RZE0"/>
<sequence length="565" mass="62564">MKSSKSQSQVRLKQLSQEYVDRQGQGRTLDYSRVSADKLLLLEAINDWSGQALAQGGDFKFTYGGDDPCCESRNEREFLIKNLHAQPYVVYPVSGFFLGDSSELLFSHEHSAFRMLPHATGSFSHAIGIAENQHISDVQQAMLLWVACATESCLEYLREQLEQHGMRMQAEEQATVESIVRSALRNHFSIGQVRNAMWRVAREVATLSKRQFWNNEKAAQQVPKKLDKVLADAVAKGADWEAYNRPEYQPMGAVLSLFLKRFDVSDRTPGPQVFAILQQDADLFEGDEPEPEREASNSTTLVIGSFYFHEVFTPLDQLLVSCFRGARLESDEPVWDERHPGIGVIQFSMSNLNAFDGHAFGRRVLPMLGVHAPTEKDFARHAAKIGKENDHPFNLKNSVNTAWREAVAKLDLFQDDAQVLSDMICYAPEPGDLLRLNGAAGQSGLVGVRVDYAFSDVDYGYTSSYLSLPGLRVSLGEDLLSPARNDFDLVAAYCRKDEQEMVDVLADGISHAVQSADPAMRKQLLRAIGERLIATSEENSGFLGASVAGAGLAAKPPSSTQGGFN</sequence>
<dbReference type="RefSeq" id="WP_125245622.1">
    <property type="nucleotide sequence ID" value="NZ_RSED01000041.1"/>
</dbReference>
<accession>A0A3R8RZE0</accession>
<dbReference type="Proteomes" id="UP000269265">
    <property type="component" value="Unassembled WGS sequence"/>
</dbReference>
<comment type="caution">
    <text evidence="1">The sequence shown here is derived from an EMBL/GenBank/DDBJ whole genome shotgun (WGS) entry which is preliminary data.</text>
</comment>